<dbReference type="AlphaFoldDB" id="A0A844FEP7"/>
<gene>
    <name evidence="1" type="ORF">FYJ27_01735</name>
</gene>
<dbReference type="Proteomes" id="UP000462760">
    <property type="component" value="Unassembled WGS sequence"/>
</dbReference>
<dbReference type="RefSeq" id="WP_154482225.1">
    <property type="nucleotide sequence ID" value="NZ_VULR01000002.1"/>
</dbReference>
<sequence>MAKKKVTKIKETDKAIIFKANRRLTKEEFELLSDLVKSEEKKTGLEIVLMPYSCEVGEE</sequence>
<organism evidence="1 2">
    <name type="scientific">Anaerosalibacter bizertensis</name>
    <dbReference type="NCBI Taxonomy" id="932217"/>
    <lineage>
        <taxon>Bacteria</taxon>
        <taxon>Bacillati</taxon>
        <taxon>Bacillota</taxon>
        <taxon>Tissierellia</taxon>
        <taxon>Tissierellales</taxon>
        <taxon>Sporanaerobacteraceae</taxon>
        <taxon>Anaerosalibacter</taxon>
    </lineage>
</organism>
<protein>
    <submittedName>
        <fullName evidence="1">Uncharacterized protein</fullName>
    </submittedName>
</protein>
<comment type="caution">
    <text evidence="1">The sequence shown here is derived from an EMBL/GenBank/DDBJ whole genome shotgun (WGS) entry which is preliminary data.</text>
</comment>
<evidence type="ECO:0000313" key="2">
    <source>
        <dbReference type="Proteomes" id="UP000462760"/>
    </source>
</evidence>
<dbReference type="EMBL" id="VULR01000002">
    <property type="protein sequence ID" value="MSS42459.1"/>
    <property type="molecule type" value="Genomic_DNA"/>
</dbReference>
<proteinExistence type="predicted"/>
<evidence type="ECO:0000313" key="1">
    <source>
        <dbReference type="EMBL" id="MSS42459.1"/>
    </source>
</evidence>
<accession>A0A844FEP7</accession>
<reference evidence="1 2" key="1">
    <citation type="submission" date="2019-08" db="EMBL/GenBank/DDBJ databases">
        <title>In-depth cultivation of the pig gut microbiome towards novel bacterial diversity and tailored functional studies.</title>
        <authorList>
            <person name="Wylensek D."/>
            <person name="Hitch T.C.A."/>
            <person name="Clavel T."/>
        </authorList>
    </citation>
    <scope>NUCLEOTIDE SEQUENCE [LARGE SCALE GENOMIC DNA]</scope>
    <source>
        <strain evidence="1 2">Med78-601-WT-4W-RMD-3</strain>
    </source>
</reference>
<name>A0A844FEP7_9FIRM</name>
<dbReference type="OrthoDB" id="2088088at2"/>